<dbReference type="RefSeq" id="WP_310898257.1">
    <property type="nucleotide sequence ID" value="NZ_JAMQOM010000025.1"/>
</dbReference>
<proteinExistence type="predicted"/>
<evidence type="ECO:0000313" key="2">
    <source>
        <dbReference type="EMBL" id="MDS0223779.1"/>
    </source>
</evidence>
<evidence type="ECO:0000259" key="1">
    <source>
        <dbReference type="Pfam" id="PF01402"/>
    </source>
</evidence>
<evidence type="ECO:0000313" key="3">
    <source>
        <dbReference type="Proteomes" id="UP001253439"/>
    </source>
</evidence>
<organism evidence="2 3">
    <name type="scientific">Haloarcula terrestris</name>
    <dbReference type="NCBI Taxonomy" id="2950533"/>
    <lineage>
        <taxon>Archaea</taxon>
        <taxon>Methanobacteriati</taxon>
        <taxon>Methanobacteriota</taxon>
        <taxon>Stenosarchaea group</taxon>
        <taxon>Halobacteria</taxon>
        <taxon>Halobacteriales</taxon>
        <taxon>Haloarculaceae</taxon>
        <taxon>Haloarcula</taxon>
    </lineage>
</organism>
<feature type="domain" description="Ribbon-helix-helix protein CopG" evidence="1">
    <location>
        <begin position="14"/>
        <end position="46"/>
    </location>
</feature>
<dbReference type="Gene3D" id="1.10.1220.10">
    <property type="entry name" value="Met repressor-like"/>
    <property type="match status" value="1"/>
</dbReference>
<gene>
    <name evidence="2" type="ORF">NDI54_20845</name>
</gene>
<protein>
    <submittedName>
        <fullName evidence="2">Ribbon-helix-helix domain-containing protein</fullName>
    </submittedName>
</protein>
<reference evidence="2 3" key="1">
    <citation type="submission" date="2022-06" db="EMBL/GenBank/DDBJ databases">
        <title>Haloarcula sp. a new haloarchaeum isolate from saline soil.</title>
        <authorList>
            <person name="Strakova D."/>
            <person name="Galisteo C."/>
            <person name="Sanchez-Porro C."/>
            <person name="Ventosa A."/>
        </authorList>
    </citation>
    <scope>NUCLEOTIDE SEQUENCE [LARGE SCALE GENOMIC DNA]</scope>
    <source>
        <strain evidence="2 3">S1AR25-5A</strain>
    </source>
</reference>
<dbReference type="Pfam" id="PF01402">
    <property type="entry name" value="RHH_1"/>
    <property type="match status" value="1"/>
</dbReference>
<dbReference type="EMBL" id="JAMQOM010000025">
    <property type="protein sequence ID" value="MDS0223779.1"/>
    <property type="molecule type" value="Genomic_DNA"/>
</dbReference>
<keyword evidence="3" id="KW-1185">Reference proteome</keyword>
<dbReference type="Proteomes" id="UP001253439">
    <property type="component" value="Unassembled WGS sequence"/>
</dbReference>
<sequence length="67" mass="7650">MSDSLGEIAVSTKVDGAMSEFIEEEARQLGISRAEFIRRVLEFYRESQQEETACPWCEETIVMSVET</sequence>
<dbReference type="InterPro" id="IPR013321">
    <property type="entry name" value="Arc_rbn_hlx_hlx"/>
</dbReference>
<comment type="caution">
    <text evidence="2">The sequence shown here is derived from an EMBL/GenBank/DDBJ whole genome shotgun (WGS) entry which is preliminary data.</text>
</comment>
<accession>A0AAE4F2J8</accession>
<dbReference type="InterPro" id="IPR002145">
    <property type="entry name" value="CopG"/>
</dbReference>
<dbReference type="AlphaFoldDB" id="A0AAE4F2J8"/>
<name>A0AAE4F2J8_9EURY</name>
<dbReference type="GO" id="GO:0006355">
    <property type="term" value="P:regulation of DNA-templated transcription"/>
    <property type="evidence" value="ECO:0007669"/>
    <property type="project" value="InterPro"/>
</dbReference>